<dbReference type="PANTHER" id="PTHR11972:SF167">
    <property type="entry name" value="FERRIC REDUCTION OXIDASE 7, CHLOROPLASTIC-LIKE"/>
    <property type="match status" value="1"/>
</dbReference>
<feature type="transmembrane region" description="Helical" evidence="6">
    <location>
        <begin position="39"/>
        <end position="59"/>
    </location>
</feature>
<evidence type="ECO:0000256" key="1">
    <source>
        <dbReference type="ARBA" id="ARBA00004141"/>
    </source>
</evidence>
<keyword evidence="4" id="KW-0560">Oxidoreductase</keyword>
<keyword evidence="3 6" id="KW-1133">Transmembrane helix</keyword>
<feature type="transmembrane region" description="Helical" evidence="6">
    <location>
        <begin position="79"/>
        <end position="106"/>
    </location>
</feature>
<dbReference type="AlphaFoldDB" id="A0A5J5BTD0"/>
<comment type="subcellular location">
    <subcellularLocation>
        <location evidence="1">Membrane</location>
        <topology evidence="1">Multi-pass membrane protein</topology>
    </subcellularLocation>
</comment>
<accession>A0A5J5BTD0</accession>
<dbReference type="EMBL" id="CM018033">
    <property type="protein sequence ID" value="KAA8545350.1"/>
    <property type="molecule type" value="Genomic_DNA"/>
</dbReference>
<name>A0A5J5BTD0_9ASTE</name>
<evidence type="ECO:0000313" key="9">
    <source>
        <dbReference type="Proteomes" id="UP000325577"/>
    </source>
</evidence>
<dbReference type="GO" id="GO:0005886">
    <property type="term" value="C:plasma membrane"/>
    <property type="evidence" value="ECO:0007669"/>
    <property type="project" value="TreeGrafter"/>
</dbReference>
<evidence type="ECO:0000256" key="4">
    <source>
        <dbReference type="ARBA" id="ARBA00023002"/>
    </source>
</evidence>
<dbReference type="InterPro" id="IPR050369">
    <property type="entry name" value="RBOH/FRE"/>
</dbReference>
<dbReference type="OrthoDB" id="1738999at2759"/>
<gene>
    <name evidence="8" type="ORF">F0562_020134</name>
</gene>
<dbReference type="InterPro" id="IPR013130">
    <property type="entry name" value="Fe3_Rdtase_TM_dom"/>
</dbReference>
<dbReference type="Pfam" id="PF01794">
    <property type="entry name" value="Ferric_reduct"/>
    <property type="match status" value="1"/>
</dbReference>
<feature type="transmembrane region" description="Helical" evidence="6">
    <location>
        <begin position="272"/>
        <end position="290"/>
    </location>
</feature>
<evidence type="ECO:0000256" key="5">
    <source>
        <dbReference type="ARBA" id="ARBA00023136"/>
    </source>
</evidence>
<evidence type="ECO:0000313" key="8">
    <source>
        <dbReference type="EMBL" id="KAA8545350.1"/>
    </source>
</evidence>
<keyword evidence="5 6" id="KW-0472">Membrane</keyword>
<evidence type="ECO:0000256" key="6">
    <source>
        <dbReference type="SAM" id="Phobius"/>
    </source>
</evidence>
<dbReference type="GO" id="GO:0000293">
    <property type="term" value="F:ferric-chelate reductase activity"/>
    <property type="evidence" value="ECO:0007669"/>
    <property type="project" value="TreeGrafter"/>
</dbReference>
<dbReference type="PANTHER" id="PTHR11972">
    <property type="entry name" value="NADPH OXIDASE"/>
    <property type="match status" value="1"/>
</dbReference>
<evidence type="ECO:0000256" key="2">
    <source>
        <dbReference type="ARBA" id="ARBA00022692"/>
    </source>
</evidence>
<feature type="transmembrane region" description="Helical" evidence="6">
    <location>
        <begin position="151"/>
        <end position="172"/>
    </location>
</feature>
<sequence>MAMDEPLLSSEVFVDPDYLEKTNNKKRALTRLLLTSAKWVLKIIMWVIFIAWVVFLYVVPSYSGSNLYDDFVDDTSGTLFGETGVVFLIYGGPILIIAILAFPYLVITSLEEEVQLQEKKDPKCPRFRLGTFPVIVDGPFGVVSAAELIGIILFIVFVIWAVYSYTLVNFILLPSYGAETPAEQRIIMVRMTGYMLGLTALTCLAFLFLPIARGSILLRLINIPYECAARYHIWLGNLTMFLLTLHALFYFTEFIMRGSVLSEILEWKSDRGANFAGVICYSFALVMWVTSLPPGIPISAKLLQESFFSCATGPLKTKKSAVQCPQFYFPSSSGVITTAVASFQRFI</sequence>
<dbReference type="Proteomes" id="UP000325577">
    <property type="component" value="Linkage Group LG10"/>
</dbReference>
<keyword evidence="2 6" id="KW-0812">Transmembrane</keyword>
<feature type="domain" description="Ferric oxidoreductase" evidence="7">
    <location>
        <begin position="196"/>
        <end position="294"/>
    </location>
</feature>
<proteinExistence type="predicted"/>
<reference evidence="8 9" key="1">
    <citation type="submission" date="2019-09" db="EMBL/GenBank/DDBJ databases">
        <title>A chromosome-level genome assembly of the Chinese tupelo Nyssa sinensis.</title>
        <authorList>
            <person name="Yang X."/>
            <person name="Kang M."/>
            <person name="Yang Y."/>
            <person name="Xiong H."/>
            <person name="Wang M."/>
            <person name="Zhang Z."/>
            <person name="Wang Z."/>
            <person name="Wu H."/>
            <person name="Ma T."/>
            <person name="Liu J."/>
            <person name="Xi Z."/>
        </authorList>
    </citation>
    <scope>NUCLEOTIDE SEQUENCE [LARGE SCALE GENOMIC DNA]</scope>
    <source>
        <strain evidence="8">J267</strain>
        <tissue evidence="8">Leaf</tissue>
    </source>
</reference>
<evidence type="ECO:0000259" key="7">
    <source>
        <dbReference type="Pfam" id="PF01794"/>
    </source>
</evidence>
<protein>
    <recommendedName>
        <fullName evidence="7">Ferric oxidoreductase domain-containing protein</fullName>
    </recommendedName>
</protein>
<evidence type="ECO:0000256" key="3">
    <source>
        <dbReference type="ARBA" id="ARBA00022989"/>
    </source>
</evidence>
<keyword evidence="9" id="KW-1185">Reference proteome</keyword>
<feature type="transmembrane region" description="Helical" evidence="6">
    <location>
        <begin position="231"/>
        <end position="251"/>
    </location>
</feature>
<feature type="transmembrane region" description="Helical" evidence="6">
    <location>
        <begin position="193"/>
        <end position="211"/>
    </location>
</feature>
<organism evidence="8 9">
    <name type="scientific">Nyssa sinensis</name>
    <dbReference type="NCBI Taxonomy" id="561372"/>
    <lineage>
        <taxon>Eukaryota</taxon>
        <taxon>Viridiplantae</taxon>
        <taxon>Streptophyta</taxon>
        <taxon>Embryophyta</taxon>
        <taxon>Tracheophyta</taxon>
        <taxon>Spermatophyta</taxon>
        <taxon>Magnoliopsida</taxon>
        <taxon>eudicotyledons</taxon>
        <taxon>Gunneridae</taxon>
        <taxon>Pentapetalae</taxon>
        <taxon>asterids</taxon>
        <taxon>Cornales</taxon>
        <taxon>Nyssaceae</taxon>
        <taxon>Nyssa</taxon>
    </lineage>
</organism>